<evidence type="ECO:0000313" key="2">
    <source>
        <dbReference type="EMBL" id="KAF4311693.1"/>
    </source>
</evidence>
<dbReference type="Pfam" id="PF06355">
    <property type="entry name" value="Aegerolysin"/>
    <property type="match status" value="1"/>
</dbReference>
<dbReference type="AlphaFoldDB" id="A0A8H4J3Z3"/>
<dbReference type="GO" id="GO:0019836">
    <property type="term" value="P:symbiont-mediated hemolysis of host erythrocyte"/>
    <property type="evidence" value="ECO:0007669"/>
    <property type="project" value="InterPro"/>
</dbReference>
<dbReference type="EMBL" id="WWBZ02000009">
    <property type="protein sequence ID" value="KAF4311693.1"/>
    <property type="molecule type" value="Genomic_DNA"/>
</dbReference>
<protein>
    <submittedName>
        <fullName evidence="2">Uncharacterized protein</fullName>
    </submittedName>
</protein>
<evidence type="ECO:0000313" key="3">
    <source>
        <dbReference type="Proteomes" id="UP000572817"/>
    </source>
</evidence>
<dbReference type="Gene3D" id="2.60.270.50">
    <property type="match status" value="1"/>
</dbReference>
<dbReference type="OrthoDB" id="2727348at2759"/>
<accession>A0A8H4J3Z3</accession>
<organism evidence="2 3">
    <name type="scientific">Botryosphaeria dothidea</name>
    <dbReference type="NCBI Taxonomy" id="55169"/>
    <lineage>
        <taxon>Eukaryota</taxon>
        <taxon>Fungi</taxon>
        <taxon>Dikarya</taxon>
        <taxon>Ascomycota</taxon>
        <taxon>Pezizomycotina</taxon>
        <taxon>Dothideomycetes</taxon>
        <taxon>Dothideomycetes incertae sedis</taxon>
        <taxon>Botryosphaeriales</taxon>
        <taxon>Botryosphaeriaceae</taxon>
        <taxon>Botryosphaeria</taxon>
    </lineage>
</organism>
<name>A0A8H4J3Z3_9PEZI</name>
<dbReference type="Proteomes" id="UP000572817">
    <property type="component" value="Unassembled WGS sequence"/>
</dbReference>
<dbReference type="InterPro" id="IPR009413">
    <property type="entry name" value="Aegerolysin-typ"/>
</dbReference>
<comment type="similarity">
    <text evidence="1">Belongs to the aegerolysin family.</text>
</comment>
<comment type="caution">
    <text evidence="2">The sequence shown here is derived from an EMBL/GenBank/DDBJ whole genome shotgun (WGS) entry which is preliminary data.</text>
</comment>
<sequence>MGYAHWVRIHAINRTDANLEIHNARTEWGKFYEDDNKDREIDAQKLNNMVIGPKRHGNVSACGRENAWSGTSGTLDLYIATDRVCTLYWSCPQIGSNEFYGSHVNSSRYSVTLGVFSSDGPLGQVDVTVSKVILGSRSPK</sequence>
<evidence type="ECO:0000256" key="1">
    <source>
        <dbReference type="ARBA" id="ARBA00010795"/>
    </source>
</evidence>
<proteinExistence type="inferred from homology"/>
<keyword evidence="3" id="KW-1185">Reference proteome</keyword>
<reference evidence="2" key="1">
    <citation type="submission" date="2020-04" db="EMBL/GenBank/DDBJ databases">
        <title>Genome Assembly and Annotation of Botryosphaeria dothidea sdau 11-99, a Latent Pathogen of Apple Fruit Ring Rot in China.</title>
        <authorList>
            <person name="Yu C."/>
            <person name="Diao Y."/>
            <person name="Lu Q."/>
            <person name="Zhao J."/>
            <person name="Cui S."/>
            <person name="Peng C."/>
            <person name="He B."/>
            <person name="Liu H."/>
        </authorList>
    </citation>
    <scope>NUCLEOTIDE SEQUENCE [LARGE SCALE GENOMIC DNA]</scope>
    <source>
        <strain evidence="2">Sdau11-99</strain>
    </source>
</reference>
<dbReference type="PIRSF" id="PIRSF007951">
    <property type="entry name" value="Hemolysin, aegerolysin type"/>
    <property type="match status" value="1"/>
</dbReference>
<gene>
    <name evidence="2" type="ORF">GTA08_BOTSDO12834</name>
</gene>